<evidence type="ECO:0000313" key="5">
    <source>
        <dbReference type="Proteomes" id="UP000183995"/>
    </source>
</evidence>
<feature type="transmembrane region" description="Helical" evidence="3">
    <location>
        <begin position="12"/>
        <end position="29"/>
    </location>
</feature>
<name>A0A1M5YUP3_9FIRM</name>
<dbReference type="InterPro" id="IPR009825">
    <property type="entry name" value="ECF_substrate-spec-like"/>
</dbReference>
<dbReference type="GO" id="GO:0016020">
    <property type="term" value="C:membrane"/>
    <property type="evidence" value="ECO:0007669"/>
    <property type="project" value="InterPro"/>
</dbReference>
<evidence type="ECO:0000256" key="1">
    <source>
        <dbReference type="ARBA" id="ARBA00022692"/>
    </source>
</evidence>
<feature type="transmembrane region" description="Helical" evidence="3">
    <location>
        <begin position="100"/>
        <end position="120"/>
    </location>
</feature>
<evidence type="ECO:0000256" key="3">
    <source>
        <dbReference type="SAM" id="Phobius"/>
    </source>
</evidence>
<dbReference type="STRING" id="1123282.SAMN02745823_02846"/>
<dbReference type="PANTHER" id="PTHR37815:SF3">
    <property type="entry name" value="UPF0397 PROTEIN SPR0429"/>
    <property type="match status" value="1"/>
</dbReference>
<dbReference type="Proteomes" id="UP000183995">
    <property type="component" value="Unassembled WGS sequence"/>
</dbReference>
<dbReference type="AlphaFoldDB" id="A0A1M5YUP3"/>
<keyword evidence="3" id="KW-0472">Membrane</keyword>
<keyword evidence="2 3" id="KW-1133">Transmembrane helix</keyword>
<protein>
    <submittedName>
        <fullName evidence="4">Energy-coupling factor transport system substrate-specific component</fullName>
    </submittedName>
</protein>
<feature type="transmembrane region" description="Helical" evidence="3">
    <location>
        <begin position="41"/>
        <end position="66"/>
    </location>
</feature>
<dbReference type="Pfam" id="PF07155">
    <property type="entry name" value="ECF-ribofla_trS"/>
    <property type="match status" value="1"/>
</dbReference>
<gene>
    <name evidence="4" type="ORF">SAMN02745823_02846</name>
</gene>
<evidence type="ECO:0000256" key="2">
    <source>
        <dbReference type="ARBA" id="ARBA00022989"/>
    </source>
</evidence>
<dbReference type="EMBL" id="FQXV01000010">
    <property type="protein sequence ID" value="SHI15293.1"/>
    <property type="molecule type" value="Genomic_DNA"/>
</dbReference>
<feature type="transmembrane region" description="Helical" evidence="3">
    <location>
        <begin position="72"/>
        <end position="93"/>
    </location>
</feature>
<proteinExistence type="predicted"/>
<dbReference type="OrthoDB" id="411368at2"/>
<evidence type="ECO:0000313" key="4">
    <source>
        <dbReference type="EMBL" id="SHI15293.1"/>
    </source>
</evidence>
<organism evidence="4 5">
    <name type="scientific">Sporobacter termitidis DSM 10068</name>
    <dbReference type="NCBI Taxonomy" id="1123282"/>
    <lineage>
        <taxon>Bacteria</taxon>
        <taxon>Bacillati</taxon>
        <taxon>Bacillota</taxon>
        <taxon>Clostridia</taxon>
        <taxon>Eubacteriales</taxon>
        <taxon>Oscillospiraceae</taxon>
        <taxon>Sporobacter</taxon>
    </lineage>
</organism>
<dbReference type="RefSeq" id="WP_073080255.1">
    <property type="nucleotide sequence ID" value="NZ_FQXV01000010.1"/>
</dbReference>
<sequence>MSKNIRRITYTALAAAIVFTVTRLFVFTVSASGSYVNFGDIAIYIISYLFGGPLAALASGIGSGLADLTAGAAVYAPATLIIKGLMGLIAGCLMLKRKFWIYALACVLCGAVMVVGYGLYDICIGGFGAAVSNAIPGNMIQWGASVVIALLLYPVAVRIQKVTHFDELK</sequence>
<keyword evidence="1 3" id="KW-0812">Transmembrane</keyword>
<reference evidence="4 5" key="1">
    <citation type="submission" date="2016-11" db="EMBL/GenBank/DDBJ databases">
        <authorList>
            <person name="Jaros S."/>
            <person name="Januszkiewicz K."/>
            <person name="Wedrychowicz H."/>
        </authorList>
    </citation>
    <scope>NUCLEOTIDE SEQUENCE [LARGE SCALE GENOMIC DNA]</scope>
    <source>
        <strain evidence="4 5">DSM 10068</strain>
    </source>
</reference>
<keyword evidence="5" id="KW-1185">Reference proteome</keyword>
<feature type="transmembrane region" description="Helical" evidence="3">
    <location>
        <begin position="140"/>
        <end position="159"/>
    </location>
</feature>
<accession>A0A1M5YUP3</accession>
<dbReference type="PANTHER" id="PTHR37815">
    <property type="entry name" value="UPF0397 PROTEIN BC_2624-RELATED"/>
    <property type="match status" value="1"/>
</dbReference>
<dbReference type="Gene3D" id="1.10.1760.20">
    <property type="match status" value="1"/>
</dbReference>